<evidence type="ECO:0000313" key="9">
    <source>
        <dbReference type="Proteomes" id="UP000294678"/>
    </source>
</evidence>
<keyword evidence="9" id="KW-1185">Reference proteome</keyword>
<dbReference type="GO" id="GO:0006310">
    <property type="term" value="P:DNA recombination"/>
    <property type="evidence" value="ECO:0007669"/>
    <property type="project" value="UniProtKB-KW"/>
</dbReference>
<keyword evidence="3 5" id="KW-0238">DNA-binding</keyword>
<evidence type="ECO:0000313" key="8">
    <source>
        <dbReference type="EMBL" id="TDT66969.1"/>
    </source>
</evidence>
<dbReference type="InterPro" id="IPR044068">
    <property type="entry name" value="CB"/>
</dbReference>
<dbReference type="GO" id="GO:0015074">
    <property type="term" value="P:DNA integration"/>
    <property type="evidence" value="ECO:0007669"/>
    <property type="project" value="UniProtKB-KW"/>
</dbReference>
<reference evidence="8 9" key="1">
    <citation type="submission" date="2019-03" db="EMBL/GenBank/DDBJ databases">
        <title>Genomic Encyclopedia of Type Strains, Phase IV (KMG-IV): sequencing the most valuable type-strain genomes for metagenomic binning, comparative biology and taxonomic classification.</title>
        <authorList>
            <person name="Goeker M."/>
        </authorList>
    </citation>
    <scope>NUCLEOTIDE SEQUENCE [LARGE SCALE GENOMIC DNA]</scope>
    <source>
        <strain evidence="8 9">DSM 100055</strain>
    </source>
</reference>
<dbReference type="Pfam" id="PF13495">
    <property type="entry name" value="Phage_int_SAM_4"/>
    <property type="match status" value="1"/>
</dbReference>
<dbReference type="Gene3D" id="1.10.150.130">
    <property type="match status" value="1"/>
</dbReference>
<dbReference type="GO" id="GO:0003677">
    <property type="term" value="F:DNA binding"/>
    <property type="evidence" value="ECO:0007669"/>
    <property type="project" value="UniProtKB-UniRule"/>
</dbReference>
<evidence type="ECO:0000259" key="7">
    <source>
        <dbReference type="PROSITE" id="PS51900"/>
    </source>
</evidence>
<dbReference type="RefSeq" id="WP_134113933.1">
    <property type="nucleotide sequence ID" value="NZ_SOBG01000014.1"/>
</dbReference>
<dbReference type="PROSITE" id="PS51900">
    <property type="entry name" value="CB"/>
    <property type="match status" value="1"/>
</dbReference>
<proteinExistence type="inferred from homology"/>
<dbReference type="InterPro" id="IPR011010">
    <property type="entry name" value="DNA_brk_join_enz"/>
</dbReference>
<evidence type="ECO:0000256" key="1">
    <source>
        <dbReference type="ARBA" id="ARBA00008857"/>
    </source>
</evidence>
<accession>A0AA46DWX7</accession>
<dbReference type="InterPro" id="IPR013762">
    <property type="entry name" value="Integrase-like_cat_sf"/>
</dbReference>
<keyword evidence="4" id="KW-0233">DNA recombination</keyword>
<evidence type="ECO:0000256" key="2">
    <source>
        <dbReference type="ARBA" id="ARBA00022908"/>
    </source>
</evidence>
<organism evidence="8 9">
    <name type="scientific">Hypnocyclicus thermotrophus</name>
    <dbReference type="NCBI Taxonomy" id="1627895"/>
    <lineage>
        <taxon>Bacteria</taxon>
        <taxon>Fusobacteriati</taxon>
        <taxon>Fusobacteriota</taxon>
        <taxon>Fusobacteriia</taxon>
        <taxon>Fusobacteriales</taxon>
        <taxon>Fusobacteriaceae</taxon>
        <taxon>Hypnocyclicus</taxon>
    </lineage>
</organism>
<comment type="similarity">
    <text evidence="1">Belongs to the 'phage' integrase family.</text>
</comment>
<keyword evidence="2" id="KW-0229">DNA integration</keyword>
<dbReference type="InterPro" id="IPR050090">
    <property type="entry name" value="Tyrosine_recombinase_XerCD"/>
</dbReference>
<dbReference type="PANTHER" id="PTHR30349:SF64">
    <property type="entry name" value="PROPHAGE INTEGRASE INTD-RELATED"/>
    <property type="match status" value="1"/>
</dbReference>
<sequence length="326" mass="38820">MEIINVENNIILRKKKKKNNEKIDSSLFSIYKSEKTIKDYMFYLKKFLEFTYENVNFNSQNEIIELMVNVDKDDVEEYIKHLVVEKKLKNSSINKIIFSLKSLYKELEKKGANNPFKFIPSMKHNAYNLDNILKISFEEIQTILINFEKKDDISYRNYTILYTLFYTGMRSSELLNLKYNNIITRNNEKVLKLEKTKSGKIQYKPLFEDCYNEIMKYKKYIKNIYNLKEDEMNEYYIFPTNFITNKKMSYNNLYKIIKDIGKLANKNISPHNIRHSVATELSLQGADVLEIRDFLGHSDTKVTEIYINAKGILEKKALNRLPKIRK</sequence>
<dbReference type="PANTHER" id="PTHR30349">
    <property type="entry name" value="PHAGE INTEGRASE-RELATED"/>
    <property type="match status" value="1"/>
</dbReference>
<feature type="domain" description="Core-binding (CB)" evidence="7">
    <location>
        <begin position="22"/>
        <end position="108"/>
    </location>
</feature>
<dbReference type="AlphaFoldDB" id="A0AA46DWX7"/>
<evidence type="ECO:0000256" key="4">
    <source>
        <dbReference type="ARBA" id="ARBA00023172"/>
    </source>
</evidence>
<dbReference type="EMBL" id="SOBG01000014">
    <property type="protein sequence ID" value="TDT66969.1"/>
    <property type="molecule type" value="Genomic_DNA"/>
</dbReference>
<name>A0AA46DWX7_9FUSO</name>
<evidence type="ECO:0000256" key="3">
    <source>
        <dbReference type="ARBA" id="ARBA00023125"/>
    </source>
</evidence>
<evidence type="ECO:0000256" key="5">
    <source>
        <dbReference type="PROSITE-ProRule" id="PRU01248"/>
    </source>
</evidence>
<gene>
    <name evidence="8" type="ORF">EV215_2092</name>
</gene>
<dbReference type="PROSITE" id="PS51898">
    <property type="entry name" value="TYR_RECOMBINASE"/>
    <property type="match status" value="1"/>
</dbReference>
<dbReference type="SUPFAM" id="SSF56349">
    <property type="entry name" value="DNA breaking-rejoining enzymes"/>
    <property type="match status" value="1"/>
</dbReference>
<dbReference type="InterPro" id="IPR010998">
    <property type="entry name" value="Integrase_recombinase_N"/>
</dbReference>
<comment type="caution">
    <text evidence="8">The sequence shown here is derived from an EMBL/GenBank/DDBJ whole genome shotgun (WGS) entry which is preliminary data.</text>
</comment>
<protein>
    <submittedName>
        <fullName evidence="8">Integrase/recombinase XerD</fullName>
    </submittedName>
</protein>
<dbReference type="CDD" id="cd00397">
    <property type="entry name" value="DNA_BRE_C"/>
    <property type="match status" value="1"/>
</dbReference>
<dbReference type="Proteomes" id="UP000294678">
    <property type="component" value="Unassembled WGS sequence"/>
</dbReference>
<evidence type="ECO:0000259" key="6">
    <source>
        <dbReference type="PROSITE" id="PS51898"/>
    </source>
</evidence>
<feature type="domain" description="Tyr recombinase" evidence="6">
    <location>
        <begin position="130"/>
        <end position="319"/>
    </location>
</feature>
<dbReference type="InterPro" id="IPR004107">
    <property type="entry name" value="Integrase_SAM-like_N"/>
</dbReference>
<dbReference type="Gene3D" id="1.10.443.10">
    <property type="entry name" value="Intergrase catalytic core"/>
    <property type="match status" value="1"/>
</dbReference>
<dbReference type="InterPro" id="IPR002104">
    <property type="entry name" value="Integrase_catalytic"/>
</dbReference>
<dbReference type="Pfam" id="PF00589">
    <property type="entry name" value="Phage_integrase"/>
    <property type="match status" value="1"/>
</dbReference>